<protein>
    <submittedName>
        <fullName evidence="1">Uncharacterized protein</fullName>
    </submittedName>
</protein>
<dbReference type="Proteomes" id="UP001523262">
    <property type="component" value="Unassembled WGS sequence"/>
</dbReference>
<comment type="caution">
    <text evidence="1">The sequence shown here is derived from an EMBL/GenBank/DDBJ whole genome shotgun (WGS) entry which is preliminary data.</text>
</comment>
<organism evidence="1 2">
    <name type="scientific">Neobacillus pocheonensis</name>
    <dbReference type="NCBI Taxonomy" id="363869"/>
    <lineage>
        <taxon>Bacteria</taxon>
        <taxon>Bacillati</taxon>
        <taxon>Bacillota</taxon>
        <taxon>Bacilli</taxon>
        <taxon>Bacillales</taxon>
        <taxon>Bacillaceae</taxon>
        <taxon>Neobacillus</taxon>
    </lineage>
</organism>
<evidence type="ECO:0000313" key="2">
    <source>
        <dbReference type="Proteomes" id="UP001523262"/>
    </source>
</evidence>
<keyword evidence="2" id="KW-1185">Reference proteome</keyword>
<evidence type="ECO:0000313" key="1">
    <source>
        <dbReference type="EMBL" id="MCM2534111.1"/>
    </source>
</evidence>
<name>A0ABT0WCT0_9BACI</name>
<reference evidence="1 2" key="1">
    <citation type="submission" date="2022-06" db="EMBL/GenBank/DDBJ databases">
        <authorList>
            <person name="Jeon C.O."/>
        </authorList>
    </citation>
    <scope>NUCLEOTIDE SEQUENCE [LARGE SCALE GENOMIC DNA]</scope>
    <source>
        <strain evidence="1 2">KCTC 13943</strain>
    </source>
</reference>
<accession>A0ABT0WCT0</accession>
<dbReference type="EMBL" id="JAMQCR010000001">
    <property type="protein sequence ID" value="MCM2534111.1"/>
    <property type="molecule type" value="Genomic_DNA"/>
</dbReference>
<sequence>MLTDANATRTDGLLTVRLIGKSPTSYDEATIVGFYPGTIMHFRDPNSAQIFIREGRKPELENMYCTQALGNIWILNHVIRDNYHKTVEIFINDRLVRKIRAIELSGSGMNNIIDL</sequence>
<proteinExistence type="predicted"/>
<gene>
    <name evidence="1" type="ORF">NDK43_19285</name>
</gene>